<dbReference type="AlphaFoldDB" id="A0A3B1D3S5"/>
<dbReference type="InterPro" id="IPR007215">
    <property type="entry name" value="Sulphur_relay_TusB/DsrH"/>
</dbReference>
<dbReference type="Gene3D" id="3.40.1260.10">
    <property type="entry name" value="DsrEFH-like"/>
    <property type="match status" value="1"/>
</dbReference>
<dbReference type="GO" id="GO:0002143">
    <property type="term" value="P:tRNA wobble position uridine thiolation"/>
    <property type="evidence" value="ECO:0007669"/>
    <property type="project" value="InterPro"/>
</dbReference>
<dbReference type="Pfam" id="PF04077">
    <property type="entry name" value="DsrH"/>
    <property type="match status" value="1"/>
</dbReference>
<dbReference type="GO" id="GO:0005737">
    <property type="term" value="C:cytoplasm"/>
    <property type="evidence" value="ECO:0007669"/>
    <property type="project" value="InterPro"/>
</dbReference>
<reference evidence="1" key="1">
    <citation type="submission" date="2018-06" db="EMBL/GenBank/DDBJ databases">
        <authorList>
            <person name="Zhirakovskaya E."/>
        </authorList>
    </citation>
    <scope>NUCLEOTIDE SEQUENCE</scope>
</reference>
<dbReference type="EMBL" id="UOGF01000075">
    <property type="protein sequence ID" value="VAX31443.1"/>
    <property type="molecule type" value="Genomic_DNA"/>
</dbReference>
<protein>
    <submittedName>
        <fullName evidence="1">Uncharacterized protein</fullName>
    </submittedName>
</protein>
<accession>A0A3B1D3S5</accession>
<proteinExistence type="predicted"/>
<name>A0A3B1D3S5_9ZZZZ</name>
<gene>
    <name evidence="1" type="ORF">MNBD_NITROSPIRAE01-2288</name>
</gene>
<organism evidence="1">
    <name type="scientific">hydrothermal vent metagenome</name>
    <dbReference type="NCBI Taxonomy" id="652676"/>
    <lineage>
        <taxon>unclassified sequences</taxon>
        <taxon>metagenomes</taxon>
        <taxon>ecological metagenomes</taxon>
    </lineage>
</organism>
<dbReference type="InterPro" id="IPR027396">
    <property type="entry name" value="DsrEFH-like"/>
</dbReference>
<evidence type="ECO:0000313" key="1">
    <source>
        <dbReference type="EMBL" id="VAX31443.1"/>
    </source>
</evidence>
<dbReference type="SUPFAM" id="SSF75169">
    <property type="entry name" value="DsrEFH-like"/>
    <property type="match status" value="1"/>
</dbReference>
<sequence>MAKTLNIIESAYRATIEEQDDTIVWITHAMKGAGADLSVLLRGNAVNYCVTGQKAPEISFGEWQQTHAAQIDQDLIALMGKGVPVYIAEEDLAKRGISLSELISGVKTVNREGILDLIENHDRIWHW</sequence>